<accession>A0A9D1N8W1</accession>
<feature type="compositionally biased region" description="Low complexity" evidence="2">
    <location>
        <begin position="232"/>
        <end position="246"/>
    </location>
</feature>
<dbReference type="AlphaFoldDB" id="A0A9D1N8W1"/>
<comment type="caution">
    <text evidence="3">The sequence shown here is derived from an EMBL/GenBank/DDBJ whole genome shotgun (WGS) entry which is preliminary data.</text>
</comment>
<feature type="compositionally biased region" description="Basic and acidic residues" evidence="2">
    <location>
        <begin position="190"/>
        <end position="203"/>
    </location>
</feature>
<reference evidence="3" key="1">
    <citation type="submission" date="2020-10" db="EMBL/GenBank/DDBJ databases">
        <authorList>
            <person name="Gilroy R."/>
        </authorList>
    </citation>
    <scope>NUCLEOTIDE SEQUENCE</scope>
    <source>
        <strain evidence="3">10406</strain>
    </source>
</reference>
<protein>
    <submittedName>
        <fullName evidence="3">Uncharacterized protein</fullName>
    </submittedName>
</protein>
<feature type="coiled-coil region" evidence="1">
    <location>
        <begin position="28"/>
        <end position="62"/>
    </location>
</feature>
<feature type="region of interest" description="Disordered" evidence="2">
    <location>
        <begin position="181"/>
        <end position="208"/>
    </location>
</feature>
<evidence type="ECO:0000313" key="3">
    <source>
        <dbReference type="EMBL" id="HIU98666.1"/>
    </source>
</evidence>
<dbReference type="Proteomes" id="UP000886857">
    <property type="component" value="Unassembled WGS sequence"/>
</dbReference>
<reference evidence="3" key="2">
    <citation type="journal article" date="2021" name="PeerJ">
        <title>Extensive microbial diversity within the chicken gut microbiome revealed by metagenomics and culture.</title>
        <authorList>
            <person name="Gilroy R."/>
            <person name="Ravi A."/>
            <person name="Getino M."/>
            <person name="Pursley I."/>
            <person name="Horton D.L."/>
            <person name="Alikhan N.F."/>
            <person name="Baker D."/>
            <person name="Gharbi K."/>
            <person name="Hall N."/>
            <person name="Watson M."/>
            <person name="Adriaenssens E.M."/>
            <person name="Foster-Nyarko E."/>
            <person name="Jarju S."/>
            <person name="Secka A."/>
            <person name="Antonio M."/>
            <person name="Oren A."/>
            <person name="Chaudhuri R.R."/>
            <person name="La Ragione R."/>
            <person name="Hildebrand F."/>
            <person name="Pallen M.J."/>
        </authorList>
    </citation>
    <scope>NUCLEOTIDE SEQUENCE</scope>
    <source>
        <strain evidence="3">10406</strain>
    </source>
</reference>
<feature type="region of interest" description="Disordered" evidence="2">
    <location>
        <begin position="222"/>
        <end position="258"/>
    </location>
</feature>
<gene>
    <name evidence="3" type="ORF">IAC73_02340</name>
</gene>
<organism evidence="3 4">
    <name type="scientific">Candidatus Limadaptatus stercoripullorum</name>
    <dbReference type="NCBI Taxonomy" id="2840846"/>
    <lineage>
        <taxon>Bacteria</taxon>
        <taxon>Bacillati</taxon>
        <taxon>Bacillota</taxon>
        <taxon>Clostridia</taxon>
        <taxon>Eubacteriales</taxon>
        <taxon>Candidatus Limadaptatus</taxon>
    </lineage>
</organism>
<name>A0A9D1N8W1_9FIRM</name>
<evidence type="ECO:0000256" key="2">
    <source>
        <dbReference type="SAM" id="MobiDB-lite"/>
    </source>
</evidence>
<evidence type="ECO:0000313" key="4">
    <source>
        <dbReference type="Proteomes" id="UP000886857"/>
    </source>
</evidence>
<dbReference type="EMBL" id="DVOE01000034">
    <property type="protein sequence ID" value="HIU98666.1"/>
    <property type="molecule type" value="Genomic_DNA"/>
</dbReference>
<keyword evidence="1" id="KW-0175">Coiled coil</keyword>
<sequence length="258" mass="29093">MADKGFRTKQKTEELSPQEQAVLKGHLAVLEEQRKDQLKQSAARLDRRIEEMAENAANYIEKYGEEDFRAQMLTMFLEIAIEMREAVDLISSVNTAIQFMYNCIGFIDDSLQFNFDLQDQSLATKYGFFDRLKIRMRNRRAAANNANRMKIMMEQMGGQLDMARSMMDNMQYACTKMRESMAASQRRRAKQEAKRAKKGEVKTRLSGGNKAATEMIAAILAKRRGTELPPEDTSSAKGAGGSAATKGDSDITNIDDIT</sequence>
<proteinExistence type="predicted"/>
<evidence type="ECO:0000256" key="1">
    <source>
        <dbReference type="SAM" id="Coils"/>
    </source>
</evidence>